<sequence>MEDGQWEVVQVGGLDDGGVDEVDEIDTEGGASGRSNDHDGREADNVYVSSPVRVSKRKAPTCKRCLLHGADSFLAGHACPYQPCRCAACVELLIRRRANARQAKECYHRSRNKLLLREQVSASNTFLPEQSSGTTFLPMAGLASVALPVGGTGESVSAGRVDGGSQQSHLTPFTGGKESGSTTRLAAAMERTSPLDLLVSPSTPRAPGLALFGLRWASAGLIRALAEAVAWGAAPLLYAVEDVGGVGGGDVIDVTEGLASLGHIRIIRPQDADIVLNDQRVSGVLVCSPATEASTIVLAALRAGKGVLCGRLLGPEPEIVTECFEEAEAAGKPLVCGLYRRFDPSLRLLHSRIRAQPGLGRLLHLTSSSHGLSPPCSSAAYAHGSIFYDSVVHDLDTLCWLVGETQPDILHSSGITFTAEAGEAGDADAVSVALRFSHGAVGVVDVGRWAAGGWELHVKVRGSEGTLCLESSSAFGLSARGSACTIGQGSGHPGDRLSEAYRHLLLHFLRTLHGEKLHELRHRSFQWHAHKAAP</sequence>
<feature type="region of interest" description="Disordered" evidence="8">
    <location>
        <begin position="1"/>
        <end position="46"/>
    </location>
</feature>
<evidence type="ECO:0000256" key="3">
    <source>
        <dbReference type="ARBA" id="ARBA00022833"/>
    </source>
</evidence>
<evidence type="ECO:0000256" key="7">
    <source>
        <dbReference type="PROSITE-ProRule" id="PRU00070"/>
    </source>
</evidence>
<evidence type="ECO:0000256" key="5">
    <source>
        <dbReference type="ARBA" id="ARBA00023125"/>
    </source>
</evidence>
<dbReference type="GO" id="GO:0006355">
    <property type="term" value="P:regulation of DNA-templated transcription"/>
    <property type="evidence" value="ECO:0007669"/>
    <property type="project" value="InterPro"/>
</dbReference>
<evidence type="ECO:0000313" key="11">
    <source>
        <dbReference type="Proteomes" id="UP000694388"/>
    </source>
</evidence>
<proteinExistence type="inferred from homology"/>
<dbReference type="PROSITE" id="PS50809">
    <property type="entry name" value="DM_2"/>
    <property type="match status" value="1"/>
</dbReference>
<protein>
    <recommendedName>
        <fullName evidence="9">DM domain-containing protein</fullName>
    </recommendedName>
</protein>
<dbReference type="GO" id="GO:0016491">
    <property type="term" value="F:oxidoreductase activity"/>
    <property type="evidence" value="ECO:0007669"/>
    <property type="project" value="UniProtKB-KW"/>
</dbReference>
<dbReference type="Ensembl" id="ENSEBUT00000025410.1">
    <property type="protein sequence ID" value="ENSEBUP00000024834.1"/>
    <property type="gene ID" value="ENSEBUG00000015341.1"/>
</dbReference>
<reference evidence="10" key="2">
    <citation type="submission" date="2025-09" db="UniProtKB">
        <authorList>
            <consortium name="Ensembl"/>
        </authorList>
    </citation>
    <scope>IDENTIFICATION</scope>
</reference>
<evidence type="ECO:0000256" key="1">
    <source>
        <dbReference type="ARBA" id="ARBA00010928"/>
    </source>
</evidence>
<dbReference type="GO" id="GO:0005634">
    <property type="term" value="C:nucleus"/>
    <property type="evidence" value="ECO:0007669"/>
    <property type="project" value="UniProtKB-SubCell"/>
</dbReference>
<keyword evidence="5 7" id="KW-0238">DNA-binding</keyword>
<keyword evidence="3 7" id="KW-0862">Zinc</keyword>
<dbReference type="GO" id="GO:0046872">
    <property type="term" value="F:metal ion binding"/>
    <property type="evidence" value="ECO:0007669"/>
    <property type="project" value="UniProtKB-KW"/>
</dbReference>
<dbReference type="Pfam" id="PF00751">
    <property type="entry name" value="DM"/>
    <property type="match status" value="1"/>
</dbReference>
<evidence type="ECO:0000256" key="4">
    <source>
        <dbReference type="ARBA" id="ARBA00023002"/>
    </source>
</evidence>
<accession>A0A8C4X114</accession>
<dbReference type="Gene3D" id="3.40.50.720">
    <property type="entry name" value="NAD(P)-binding Rossmann-like Domain"/>
    <property type="match status" value="1"/>
</dbReference>
<name>A0A8C4X114_EPTBU</name>
<dbReference type="InterPro" id="IPR036407">
    <property type="entry name" value="DM_DNA-bd_sf"/>
</dbReference>
<evidence type="ECO:0000259" key="9">
    <source>
        <dbReference type="PROSITE" id="PS50809"/>
    </source>
</evidence>
<comment type="subcellular location">
    <subcellularLocation>
        <location evidence="7">Nucleus</location>
    </subcellularLocation>
</comment>
<reference evidence="10" key="1">
    <citation type="submission" date="2025-08" db="UniProtKB">
        <authorList>
            <consortium name="Ensembl"/>
        </authorList>
    </citation>
    <scope>IDENTIFICATION</scope>
</reference>
<dbReference type="PANTHER" id="PTHR42840:SF3">
    <property type="entry name" value="BINDING ROSSMANN FOLD OXIDOREDUCTASE, PUTATIVE (AFU_ORTHOLOGUE AFUA_2G10240)-RELATED"/>
    <property type="match status" value="1"/>
</dbReference>
<evidence type="ECO:0000256" key="2">
    <source>
        <dbReference type="ARBA" id="ARBA00022723"/>
    </source>
</evidence>
<feature type="DNA-binding region" description="DM" evidence="7">
    <location>
        <begin position="62"/>
        <end position="118"/>
    </location>
</feature>
<dbReference type="AlphaFoldDB" id="A0A8C4X114"/>
<dbReference type="InterPro" id="IPR001275">
    <property type="entry name" value="DM_DNA-bd"/>
</dbReference>
<keyword evidence="4" id="KW-0560">Oxidoreductase</keyword>
<dbReference type="GO" id="GO:0005737">
    <property type="term" value="C:cytoplasm"/>
    <property type="evidence" value="ECO:0007669"/>
    <property type="project" value="TreeGrafter"/>
</dbReference>
<feature type="compositionally biased region" description="Basic and acidic residues" evidence="8">
    <location>
        <begin position="35"/>
        <end position="44"/>
    </location>
</feature>
<feature type="compositionally biased region" description="Acidic residues" evidence="8">
    <location>
        <begin position="17"/>
        <end position="27"/>
    </location>
</feature>
<organism evidence="10 11">
    <name type="scientific">Eptatretus burgeri</name>
    <name type="common">Inshore hagfish</name>
    <dbReference type="NCBI Taxonomy" id="7764"/>
    <lineage>
        <taxon>Eukaryota</taxon>
        <taxon>Metazoa</taxon>
        <taxon>Chordata</taxon>
        <taxon>Craniata</taxon>
        <taxon>Vertebrata</taxon>
        <taxon>Cyclostomata</taxon>
        <taxon>Myxini</taxon>
        <taxon>Myxiniformes</taxon>
        <taxon>Myxinidae</taxon>
        <taxon>Eptatretinae</taxon>
        <taxon>Eptatretus</taxon>
    </lineage>
</organism>
<dbReference type="Gene3D" id="4.10.1040.10">
    <property type="entry name" value="DM DNA-binding domain"/>
    <property type="match status" value="1"/>
</dbReference>
<evidence type="ECO:0000256" key="6">
    <source>
        <dbReference type="ARBA" id="ARBA00023242"/>
    </source>
</evidence>
<evidence type="ECO:0000256" key="8">
    <source>
        <dbReference type="SAM" id="MobiDB-lite"/>
    </source>
</evidence>
<dbReference type="Pfam" id="PF22725">
    <property type="entry name" value="GFO_IDH_MocA_C3"/>
    <property type="match status" value="1"/>
</dbReference>
<evidence type="ECO:0000313" key="10">
    <source>
        <dbReference type="Ensembl" id="ENSEBUP00000024834.1"/>
    </source>
</evidence>
<keyword evidence="11" id="KW-1185">Reference proteome</keyword>
<dbReference type="InterPro" id="IPR036291">
    <property type="entry name" value="NAD(P)-bd_dom_sf"/>
</dbReference>
<dbReference type="SUPFAM" id="SSF51735">
    <property type="entry name" value="NAD(P)-binding Rossmann-fold domains"/>
    <property type="match status" value="1"/>
</dbReference>
<dbReference type="SUPFAM" id="SSF55347">
    <property type="entry name" value="Glyceraldehyde-3-phosphate dehydrogenase-like, C-terminal domain"/>
    <property type="match status" value="1"/>
</dbReference>
<dbReference type="PANTHER" id="PTHR42840">
    <property type="entry name" value="NAD(P)-BINDING ROSSMANN-FOLD SUPERFAMILY PROTEIN-RELATED"/>
    <property type="match status" value="1"/>
</dbReference>
<dbReference type="GeneTree" id="ENSGT00690000102863"/>
<dbReference type="GO" id="GO:0043565">
    <property type="term" value="F:sequence-specific DNA binding"/>
    <property type="evidence" value="ECO:0007669"/>
    <property type="project" value="InterPro"/>
</dbReference>
<dbReference type="SUPFAM" id="SSF82927">
    <property type="entry name" value="Cysteine-rich DNA binding domain, (DM domain)"/>
    <property type="match status" value="1"/>
</dbReference>
<keyword evidence="6 7" id="KW-0539">Nucleus</keyword>
<dbReference type="InterPro" id="IPR055170">
    <property type="entry name" value="GFO_IDH_MocA-like_dom"/>
</dbReference>
<dbReference type="GO" id="GO:0006740">
    <property type="term" value="P:NADPH regeneration"/>
    <property type="evidence" value="ECO:0007669"/>
    <property type="project" value="TreeGrafter"/>
</dbReference>
<comment type="similarity">
    <text evidence="1">Belongs to the Gfo/Idh/MocA family.</text>
</comment>
<dbReference type="Gene3D" id="3.30.360.10">
    <property type="entry name" value="Dihydrodipicolinate Reductase, domain 2"/>
    <property type="match status" value="1"/>
</dbReference>
<keyword evidence="2 7" id="KW-0479">Metal-binding</keyword>
<feature type="domain" description="DM" evidence="9">
    <location>
        <begin position="62"/>
        <end position="118"/>
    </location>
</feature>
<feature type="region of interest" description="Disordered" evidence="8">
    <location>
        <begin position="156"/>
        <end position="180"/>
    </location>
</feature>
<dbReference type="Proteomes" id="UP000694388">
    <property type="component" value="Unplaced"/>
</dbReference>